<protein>
    <submittedName>
        <fullName evidence="3">Uncharacterized protein</fullName>
    </submittedName>
</protein>
<dbReference type="GO" id="GO:0015074">
    <property type="term" value="P:DNA integration"/>
    <property type="evidence" value="ECO:0007669"/>
    <property type="project" value="InterPro"/>
</dbReference>
<reference evidence="3 4" key="1">
    <citation type="submission" date="2016-09" db="EMBL/GenBank/DDBJ databases">
        <title>Rhizobium sp. nov., a novel species isolated from the rice rhizosphere.</title>
        <authorList>
            <person name="Zhao J."/>
            <person name="Zhang X."/>
        </authorList>
    </citation>
    <scope>NUCLEOTIDE SEQUENCE [LARGE SCALE GENOMIC DNA]</scope>
    <source>
        <strain evidence="3 4">1.7048</strain>
    </source>
</reference>
<proteinExistence type="predicted"/>
<dbReference type="InterPro" id="IPR011010">
    <property type="entry name" value="DNA_brk_join_enz"/>
</dbReference>
<organism evidence="3 4">
    <name type="scientific">Xaviernesmea oryzae</name>
    <dbReference type="NCBI Taxonomy" id="464029"/>
    <lineage>
        <taxon>Bacteria</taxon>
        <taxon>Pseudomonadati</taxon>
        <taxon>Pseudomonadota</taxon>
        <taxon>Alphaproteobacteria</taxon>
        <taxon>Hyphomicrobiales</taxon>
        <taxon>Rhizobiaceae</taxon>
        <taxon>Rhizobium/Agrobacterium group</taxon>
        <taxon>Xaviernesmea</taxon>
    </lineage>
</organism>
<evidence type="ECO:0000256" key="2">
    <source>
        <dbReference type="SAM" id="MobiDB-lite"/>
    </source>
</evidence>
<evidence type="ECO:0000256" key="1">
    <source>
        <dbReference type="ARBA" id="ARBA00023172"/>
    </source>
</evidence>
<feature type="region of interest" description="Disordered" evidence="2">
    <location>
        <begin position="120"/>
        <end position="149"/>
    </location>
</feature>
<dbReference type="GO" id="GO:0003677">
    <property type="term" value="F:DNA binding"/>
    <property type="evidence" value="ECO:0007669"/>
    <property type="project" value="InterPro"/>
</dbReference>
<name>A0A1Q9AW17_9HYPH</name>
<dbReference type="EMBL" id="MKIP01000051">
    <property type="protein sequence ID" value="OLP59588.1"/>
    <property type="molecule type" value="Genomic_DNA"/>
</dbReference>
<dbReference type="AlphaFoldDB" id="A0A1Q9AW17"/>
<dbReference type="InterPro" id="IPR013762">
    <property type="entry name" value="Integrase-like_cat_sf"/>
</dbReference>
<accession>A0A1Q9AW17</accession>
<gene>
    <name evidence="3" type="ORF">BJF93_20460</name>
</gene>
<keyword evidence="1" id="KW-0233">DNA recombination</keyword>
<dbReference type="SUPFAM" id="SSF56349">
    <property type="entry name" value="DNA breaking-rejoining enzymes"/>
    <property type="match status" value="1"/>
</dbReference>
<evidence type="ECO:0000313" key="4">
    <source>
        <dbReference type="Proteomes" id="UP000186364"/>
    </source>
</evidence>
<dbReference type="Proteomes" id="UP000186364">
    <property type="component" value="Unassembled WGS sequence"/>
</dbReference>
<sequence>MLGLIWDCLVELEISPDSLADVAAVKNLMIAICRFLLYGARSFTAGQHNISSLGWSPRSERVVDGLGLAFDAFVRDLPSSVSSDDPFLSRCPGLFGGSFSVAYKKARRDSSGFSRVAHRGEASIGHNGPPEPEPAAPKPILDKLKPKNERKKPYILSPTKRFPKDHLIPFLTKGFRVGSKAHPRDETGEFAARLLLGGIRGSEVINLWVSDLTLLGGRLRGYLRSPTLFKEQSGRTRREELEKKYGLLPRTEIRGKNRAGFKSPALDGGHSATIYWMVGSEEFLGQSFARYILNVRAPAMAERRALGYPDHPYLLVFPKSIPHLGIVVGDPYTMGAFRSSWKRAVRRYARIAKLRDMDVAKYLGTTIHAVRHLSGKTHQEDGDGIQRIQIKLHHKSILSSIVYTIPDDEEIHKAAEEVKERIKSGKFKADFRQFATMEESVRTYAESVLGGRFRRW</sequence>
<keyword evidence="4" id="KW-1185">Reference proteome</keyword>
<dbReference type="Gene3D" id="1.10.443.10">
    <property type="entry name" value="Intergrase catalytic core"/>
    <property type="match status" value="1"/>
</dbReference>
<dbReference type="GO" id="GO:0006310">
    <property type="term" value="P:DNA recombination"/>
    <property type="evidence" value="ECO:0007669"/>
    <property type="project" value="UniProtKB-KW"/>
</dbReference>
<comment type="caution">
    <text evidence="3">The sequence shown here is derived from an EMBL/GenBank/DDBJ whole genome shotgun (WGS) entry which is preliminary data.</text>
</comment>
<evidence type="ECO:0000313" key="3">
    <source>
        <dbReference type="EMBL" id="OLP59588.1"/>
    </source>
</evidence>